<dbReference type="OrthoDB" id="5455460at2"/>
<name>A0A0J6S688_9HYPH</name>
<accession>A0A0J6S688</accession>
<reference evidence="1 2" key="1">
    <citation type="submission" date="2015-03" db="EMBL/GenBank/DDBJ databases">
        <title>Genome sequencing of Methylobacterium aquaticum DSM16371 type strain.</title>
        <authorList>
            <person name="Chaudhry V."/>
            <person name="Patil P.B."/>
        </authorList>
    </citation>
    <scope>NUCLEOTIDE SEQUENCE [LARGE SCALE GENOMIC DNA]</scope>
    <source>
        <strain evidence="1 2">DSM 16371</strain>
    </source>
</reference>
<dbReference type="Gene3D" id="1.10.287.500">
    <property type="entry name" value="Helix hairpin bin"/>
    <property type="match status" value="1"/>
</dbReference>
<comment type="caution">
    <text evidence="1">The sequence shown here is derived from an EMBL/GenBank/DDBJ whole genome shotgun (WGS) entry which is preliminary data.</text>
</comment>
<dbReference type="PATRIC" id="fig|270351.6.peg.3088"/>
<dbReference type="AlphaFoldDB" id="A0A0J6S688"/>
<gene>
    <name evidence="1" type="ORF">VP06_25100</name>
</gene>
<evidence type="ECO:0000313" key="2">
    <source>
        <dbReference type="Proteomes" id="UP000035929"/>
    </source>
</evidence>
<dbReference type="Proteomes" id="UP000035929">
    <property type="component" value="Unassembled WGS sequence"/>
</dbReference>
<protein>
    <submittedName>
        <fullName evidence="1">Chemotaxis protein</fullName>
    </submittedName>
</protein>
<dbReference type="EMBL" id="LABX01000211">
    <property type="protein sequence ID" value="KMO29199.1"/>
    <property type="molecule type" value="Genomic_DNA"/>
</dbReference>
<evidence type="ECO:0000313" key="1">
    <source>
        <dbReference type="EMBL" id="KMO29199.1"/>
    </source>
</evidence>
<dbReference type="SUPFAM" id="SSF75708">
    <property type="entry name" value="Chemotaxis phosphatase CheZ"/>
    <property type="match status" value="1"/>
</dbReference>
<dbReference type="RefSeq" id="WP_048466515.1">
    <property type="nucleotide sequence ID" value="NZ_JBNTQU010000012.1"/>
</dbReference>
<proteinExistence type="predicted"/>
<organism evidence="1 2">
    <name type="scientific">Methylobacterium aquaticum</name>
    <dbReference type="NCBI Taxonomy" id="270351"/>
    <lineage>
        <taxon>Bacteria</taxon>
        <taxon>Pseudomonadati</taxon>
        <taxon>Pseudomonadota</taxon>
        <taxon>Alphaproteobacteria</taxon>
        <taxon>Hyphomicrobiales</taxon>
        <taxon>Methylobacteriaceae</taxon>
        <taxon>Methylobacterium</taxon>
    </lineage>
</organism>
<sequence>MKNKRFRIEDSLGVSYVPAEAAVVPPSTANDDRISEILATVNELKRLTQSTTGDVIDACRREMAEIYGMRTELDVMKAAIGRTKHEIAVLHRQDFDGKGVRRAAGELDAVVEATERATTTILAAVEDIETHASVLRSTGGLKDHSDVEAILERTVVLYEACNFQDLTGQRISKIVSVLKFVEDHIDRMIDAWGGLDAFKDLIGERAGSVSIDDESSLLNGPKLDEDPGHVDQTDIDALFD</sequence>